<dbReference type="KEGG" id="tva:4749620"/>
<dbReference type="InParanoid" id="A2FT41"/>
<evidence type="ECO:0000256" key="1">
    <source>
        <dbReference type="SAM" id="MobiDB-lite"/>
    </source>
</evidence>
<dbReference type="RefSeq" id="XP_001304847.1">
    <property type="nucleotide sequence ID" value="XM_001304846.1"/>
</dbReference>
<feature type="compositionally biased region" description="Polar residues" evidence="1">
    <location>
        <begin position="22"/>
        <end position="43"/>
    </location>
</feature>
<reference evidence="2" key="2">
    <citation type="journal article" date="2007" name="Science">
        <title>Draft genome sequence of the sexually transmitted pathogen Trichomonas vaginalis.</title>
        <authorList>
            <person name="Carlton J.M."/>
            <person name="Hirt R.P."/>
            <person name="Silva J.C."/>
            <person name="Delcher A.L."/>
            <person name="Schatz M."/>
            <person name="Zhao Q."/>
            <person name="Wortman J.R."/>
            <person name="Bidwell S.L."/>
            <person name="Alsmark U.C.M."/>
            <person name="Besteiro S."/>
            <person name="Sicheritz-Ponten T."/>
            <person name="Noel C.J."/>
            <person name="Dacks J.B."/>
            <person name="Foster P.G."/>
            <person name="Simillion C."/>
            <person name="Van de Peer Y."/>
            <person name="Miranda-Saavedra D."/>
            <person name="Barton G.J."/>
            <person name="Westrop G.D."/>
            <person name="Mueller S."/>
            <person name="Dessi D."/>
            <person name="Fiori P.L."/>
            <person name="Ren Q."/>
            <person name="Paulsen I."/>
            <person name="Zhang H."/>
            <person name="Bastida-Corcuera F.D."/>
            <person name="Simoes-Barbosa A."/>
            <person name="Brown M.T."/>
            <person name="Hayes R.D."/>
            <person name="Mukherjee M."/>
            <person name="Okumura C.Y."/>
            <person name="Schneider R."/>
            <person name="Smith A.J."/>
            <person name="Vanacova S."/>
            <person name="Villalvazo M."/>
            <person name="Haas B.J."/>
            <person name="Pertea M."/>
            <person name="Feldblyum T.V."/>
            <person name="Utterback T.R."/>
            <person name="Shu C.L."/>
            <person name="Osoegawa K."/>
            <person name="de Jong P.J."/>
            <person name="Hrdy I."/>
            <person name="Horvathova L."/>
            <person name="Zubacova Z."/>
            <person name="Dolezal P."/>
            <person name="Malik S.B."/>
            <person name="Logsdon J.M. Jr."/>
            <person name="Henze K."/>
            <person name="Gupta A."/>
            <person name="Wang C.C."/>
            <person name="Dunne R.L."/>
            <person name="Upcroft J.A."/>
            <person name="Upcroft P."/>
            <person name="White O."/>
            <person name="Salzberg S.L."/>
            <person name="Tang P."/>
            <person name="Chiu C.-H."/>
            <person name="Lee Y.-S."/>
            <person name="Embley T.M."/>
            <person name="Coombs G.H."/>
            <person name="Mottram J.C."/>
            <person name="Tachezy J."/>
            <person name="Fraser-Liggett C.M."/>
            <person name="Johnson P.J."/>
        </authorList>
    </citation>
    <scope>NUCLEOTIDE SEQUENCE [LARGE SCALE GENOMIC DNA]</scope>
    <source>
        <strain evidence="2">G3</strain>
    </source>
</reference>
<dbReference type="VEuPathDB" id="TrichDB:TVAG_442900"/>
<accession>A2FT41</accession>
<protein>
    <submittedName>
        <fullName evidence="2">Uncharacterized protein</fullName>
    </submittedName>
</protein>
<proteinExistence type="predicted"/>
<sequence length="255" mass="29308">MQSFSFSRSPVVASPTKRVRSNTRTPSSRISDLSKSNDSTISRFSPKPSKPAGNKQTTQAQPPSQPNVEEILKNPSANSQIIDFVKKTASYYIQALSYNYPDIKNQMRNAHSKFFQDFNCWIRNSGKISQRKRQQESVSSIRELESTRENMQTNLGDLHKELSVWRSVNTNVETDYFVKIDKFDDNFVLDQAEFRNHIAVFLTNLDALSLSIHRGEISIENAKRRSKELCDYMITTLPIDQNEKIKLSQMYPDVV</sequence>
<gene>
    <name evidence="2" type="ORF">TVAG_442900</name>
</gene>
<name>A2FT41_TRIV3</name>
<dbReference type="EMBL" id="DS114002">
    <property type="protein sequence ID" value="EAX91917.1"/>
    <property type="molecule type" value="Genomic_DNA"/>
</dbReference>
<evidence type="ECO:0000313" key="3">
    <source>
        <dbReference type="Proteomes" id="UP000001542"/>
    </source>
</evidence>
<keyword evidence="3" id="KW-1185">Reference proteome</keyword>
<feature type="region of interest" description="Disordered" evidence="1">
    <location>
        <begin position="1"/>
        <end position="67"/>
    </location>
</feature>
<evidence type="ECO:0000313" key="2">
    <source>
        <dbReference type="EMBL" id="EAX91917.1"/>
    </source>
</evidence>
<reference evidence="2" key="1">
    <citation type="submission" date="2006-10" db="EMBL/GenBank/DDBJ databases">
        <authorList>
            <person name="Amadeo P."/>
            <person name="Zhao Q."/>
            <person name="Wortman J."/>
            <person name="Fraser-Liggett C."/>
            <person name="Carlton J."/>
        </authorList>
    </citation>
    <scope>NUCLEOTIDE SEQUENCE</scope>
    <source>
        <strain evidence="2">G3</strain>
    </source>
</reference>
<dbReference type="VEuPathDB" id="TrichDB:TVAGG3_0806470"/>
<dbReference type="Proteomes" id="UP000001542">
    <property type="component" value="Unassembled WGS sequence"/>
</dbReference>
<dbReference type="AlphaFoldDB" id="A2FT41"/>
<organism evidence="2 3">
    <name type="scientific">Trichomonas vaginalis (strain ATCC PRA-98 / G3)</name>
    <dbReference type="NCBI Taxonomy" id="412133"/>
    <lineage>
        <taxon>Eukaryota</taxon>
        <taxon>Metamonada</taxon>
        <taxon>Parabasalia</taxon>
        <taxon>Trichomonadida</taxon>
        <taxon>Trichomonadidae</taxon>
        <taxon>Trichomonas</taxon>
    </lineage>
</organism>